<dbReference type="EMBL" id="JACVVK020000397">
    <property type="protein sequence ID" value="KAK7475693.1"/>
    <property type="molecule type" value="Genomic_DNA"/>
</dbReference>
<protein>
    <submittedName>
        <fullName evidence="1">Uncharacterized protein</fullName>
    </submittedName>
</protein>
<dbReference type="AlphaFoldDB" id="A0ABD0JLW0"/>
<keyword evidence="2" id="KW-1185">Reference proteome</keyword>
<comment type="caution">
    <text evidence="1">The sequence shown here is derived from an EMBL/GenBank/DDBJ whole genome shotgun (WGS) entry which is preliminary data.</text>
</comment>
<feature type="non-terminal residue" evidence="1">
    <location>
        <position position="201"/>
    </location>
</feature>
<organism evidence="1 2">
    <name type="scientific">Batillaria attramentaria</name>
    <dbReference type="NCBI Taxonomy" id="370345"/>
    <lineage>
        <taxon>Eukaryota</taxon>
        <taxon>Metazoa</taxon>
        <taxon>Spiralia</taxon>
        <taxon>Lophotrochozoa</taxon>
        <taxon>Mollusca</taxon>
        <taxon>Gastropoda</taxon>
        <taxon>Caenogastropoda</taxon>
        <taxon>Sorbeoconcha</taxon>
        <taxon>Cerithioidea</taxon>
        <taxon>Batillariidae</taxon>
        <taxon>Batillaria</taxon>
    </lineage>
</organism>
<sequence length="201" mass="21913">PSQPSSCNSSRNSTQRMLSSGSLRLEMHKLQNDVTSIIHRVDKLDSDVRDNAVKTANGLKLAQACLDDQLDSHGSLLRDVIKRVDKIEKTLYPASHLPIAASTPLSPAVQHDHDIGEASPSLSVGQGTACGEMIQSSNMLTTDISHHFKVISNIPNQDQFLPLRVSGSRITSNYIIINTTSSFLLQRLHHHGNSSSLLKTS</sequence>
<proteinExistence type="predicted"/>
<reference evidence="1 2" key="1">
    <citation type="journal article" date="2023" name="Sci. Data">
        <title>Genome assembly of the Korean intertidal mud-creeper Batillaria attramentaria.</title>
        <authorList>
            <person name="Patra A.K."/>
            <person name="Ho P.T."/>
            <person name="Jun S."/>
            <person name="Lee S.J."/>
            <person name="Kim Y."/>
            <person name="Won Y.J."/>
        </authorList>
    </citation>
    <scope>NUCLEOTIDE SEQUENCE [LARGE SCALE GENOMIC DNA]</scope>
    <source>
        <strain evidence="1">Wonlab-2016</strain>
    </source>
</reference>
<evidence type="ECO:0000313" key="1">
    <source>
        <dbReference type="EMBL" id="KAK7475693.1"/>
    </source>
</evidence>
<dbReference type="Proteomes" id="UP001519460">
    <property type="component" value="Unassembled WGS sequence"/>
</dbReference>
<gene>
    <name evidence="1" type="ORF">BaRGS_00033064</name>
</gene>
<accession>A0ABD0JLW0</accession>
<name>A0ABD0JLW0_9CAEN</name>
<feature type="non-terminal residue" evidence="1">
    <location>
        <position position="1"/>
    </location>
</feature>
<evidence type="ECO:0000313" key="2">
    <source>
        <dbReference type="Proteomes" id="UP001519460"/>
    </source>
</evidence>